<protein>
    <submittedName>
        <fullName evidence="1">Uncharacterized protein</fullName>
    </submittedName>
</protein>
<dbReference type="AlphaFoldDB" id="A0A4Q9PVU3"/>
<dbReference type="Proteomes" id="UP000292082">
    <property type="component" value="Unassembled WGS sequence"/>
</dbReference>
<organism evidence="1 2">
    <name type="scientific">Dichomitus squalens</name>
    <dbReference type="NCBI Taxonomy" id="114155"/>
    <lineage>
        <taxon>Eukaryota</taxon>
        <taxon>Fungi</taxon>
        <taxon>Dikarya</taxon>
        <taxon>Basidiomycota</taxon>
        <taxon>Agaricomycotina</taxon>
        <taxon>Agaricomycetes</taxon>
        <taxon>Polyporales</taxon>
        <taxon>Polyporaceae</taxon>
        <taxon>Dichomitus</taxon>
    </lineage>
</organism>
<evidence type="ECO:0000313" key="2">
    <source>
        <dbReference type="Proteomes" id="UP000292082"/>
    </source>
</evidence>
<reference evidence="1 2" key="1">
    <citation type="submission" date="2019-01" db="EMBL/GenBank/DDBJ databases">
        <title>Draft genome sequences of three monokaryotic isolates of the white-rot basidiomycete fungus Dichomitus squalens.</title>
        <authorList>
            <consortium name="DOE Joint Genome Institute"/>
            <person name="Lopez S.C."/>
            <person name="Andreopoulos B."/>
            <person name="Pangilinan J."/>
            <person name="Lipzen A."/>
            <person name="Riley R."/>
            <person name="Ahrendt S."/>
            <person name="Ng V."/>
            <person name="Barry K."/>
            <person name="Daum C."/>
            <person name="Grigoriev I.V."/>
            <person name="Hilden K.S."/>
            <person name="Makela M.R."/>
            <person name="de Vries R.P."/>
        </authorList>
    </citation>
    <scope>NUCLEOTIDE SEQUENCE [LARGE SCALE GENOMIC DNA]</scope>
    <source>
        <strain evidence="1 2">CBS 464.89</strain>
    </source>
</reference>
<accession>A0A4Q9PVU3</accession>
<sequence>PIAFYVSPFAHHLSISMIHLPPQHSASFPPLSFVDHFLPVVVRKPLCGLLAPDRTRPSRAPALSDVVGVDAPHRTRRSLSSFSPHLPPLQSFDLTWHLKWACDSDYSISSLQYRIGGIPVVDVSDSRKLVRTACITSTASPPMSIIRIGSSANGELMCPEHQRSQYPEETHHFDATRIPSASLDAAVAHACVVRSGVQYTGNGVHTLLCYSRSIP</sequence>
<evidence type="ECO:0000313" key="1">
    <source>
        <dbReference type="EMBL" id="TBU58691.1"/>
    </source>
</evidence>
<gene>
    <name evidence="1" type="ORF">BD310DRAFT_926763</name>
</gene>
<feature type="non-terminal residue" evidence="1">
    <location>
        <position position="1"/>
    </location>
</feature>
<proteinExistence type="predicted"/>
<keyword evidence="2" id="KW-1185">Reference proteome</keyword>
<dbReference type="EMBL" id="ML145122">
    <property type="protein sequence ID" value="TBU58691.1"/>
    <property type="molecule type" value="Genomic_DNA"/>
</dbReference>
<name>A0A4Q9PVU3_9APHY</name>